<proteinExistence type="predicted"/>
<name>A0A7X6JXQ3_9RHOB</name>
<sequence>MSGRLDRAVLRALLGLPAAPPAAAPARIGPAEPLGRHALHRLTFPGEAPIPGLYLRPAGPGPFPAVLYCHAHGNRYETGAEELLAGRPALRGPYGPALADLGIASLAIDLAPFGARQGEGPEAALAKAGLWRGQPLMGAMLADLGRALGWLGARPEIDAGRIATLGLSMGGTHAYWLAALEPRVAACAQLCVLADIEPLIATGAHDLHGPYMTVPGLLPRGDMGDVAALVAPRPQLVALGAADPLTPPAARDPALARLRRAYAAAPAALEIHLSDTTGHVETPAMRAASLAFLARHLRP</sequence>
<dbReference type="InterPro" id="IPR029058">
    <property type="entry name" value="AB_hydrolase_fold"/>
</dbReference>
<dbReference type="SUPFAM" id="SSF53474">
    <property type="entry name" value="alpha/beta-Hydrolases"/>
    <property type="match status" value="1"/>
</dbReference>
<dbReference type="Proteomes" id="UP000526408">
    <property type="component" value="Unassembled WGS sequence"/>
</dbReference>
<evidence type="ECO:0000313" key="1">
    <source>
        <dbReference type="EMBL" id="NKX43634.1"/>
    </source>
</evidence>
<accession>A0A7X6JXQ3</accession>
<dbReference type="InterPro" id="IPR050261">
    <property type="entry name" value="FrsA_esterase"/>
</dbReference>
<comment type="caution">
    <text evidence="1">The sequence shown here is derived from an EMBL/GenBank/DDBJ whole genome shotgun (WGS) entry which is preliminary data.</text>
</comment>
<gene>
    <name evidence="1" type="ORF">HCU73_03455</name>
</gene>
<protein>
    <submittedName>
        <fullName evidence="1">Uncharacterized protein</fullName>
    </submittedName>
</protein>
<reference evidence="1 2" key="1">
    <citation type="submission" date="2020-04" db="EMBL/GenBank/DDBJ databases">
        <authorList>
            <person name="Yoon J."/>
        </authorList>
    </citation>
    <scope>NUCLEOTIDE SEQUENCE [LARGE SCALE GENOMIC DNA]</scope>
    <source>
        <strain evidence="1 2">KMU-115</strain>
    </source>
</reference>
<dbReference type="RefSeq" id="WP_168621989.1">
    <property type="nucleotide sequence ID" value="NZ_JAAZQQ010000001.1"/>
</dbReference>
<dbReference type="EMBL" id="JAAZQQ010000001">
    <property type="protein sequence ID" value="NKX43634.1"/>
    <property type="molecule type" value="Genomic_DNA"/>
</dbReference>
<evidence type="ECO:0000313" key="2">
    <source>
        <dbReference type="Proteomes" id="UP000526408"/>
    </source>
</evidence>
<organism evidence="1 2">
    <name type="scientific">Roseicyclus persicicus</name>
    <dbReference type="NCBI Taxonomy" id="2650661"/>
    <lineage>
        <taxon>Bacteria</taxon>
        <taxon>Pseudomonadati</taxon>
        <taxon>Pseudomonadota</taxon>
        <taxon>Alphaproteobacteria</taxon>
        <taxon>Rhodobacterales</taxon>
        <taxon>Roseobacteraceae</taxon>
        <taxon>Roseicyclus</taxon>
    </lineage>
</organism>
<dbReference type="AlphaFoldDB" id="A0A7X6JXQ3"/>
<keyword evidence="2" id="KW-1185">Reference proteome</keyword>
<dbReference type="Gene3D" id="3.40.50.1820">
    <property type="entry name" value="alpha/beta hydrolase"/>
    <property type="match status" value="1"/>
</dbReference>
<dbReference type="PANTHER" id="PTHR22946">
    <property type="entry name" value="DIENELACTONE HYDROLASE DOMAIN-CONTAINING PROTEIN-RELATED"/>
    <property type="match status" value="1"/>
</dbReference>